<keyword evidence="3 5" id="KW-1133">Transmembrane helix</keyword>
<evidence type="ECO:0000256" key="2">
    <source>
        <dbReference type="ARBA" id="ARBA00022692"/>
    </source>
</evidence>
<dbReference type="AlphaFoldDB" id="M1VE38"/>
<keyword evidence="4 5" id="KW-0472">Membrane</keyword>
<evidence type="ECO:0000256" key="5">
    <source>
        <dbReference type="SAM" id="Phobius"/>
    </source>
</evidence>
<proteinExistence type="predicted"/>
<dbReference type="InterPro" id="IPR052556">
    <property type="entry name" value="PolySynth_Transporter"/>
</dbReference>
<evidence type="ECO:0000256" key="3">
    <source>
        <dbReference type="ARBA" id="ARBA00022989"/>
    </source>
</evidence>
<dbReference type="Pfam" id="PF01943">
    <property type="entry name" value="Polysacc_synt"/>
    <property type="match status" value="1"/>
</dbReference>
<organism evidence="6">
    <name type="scientific">Streptococcus suis</name>
    <dbReference type="NCBI Taxonomy" id="1307"/>
    <lineage>
        <taxon>Bacteria</taxon>
        <taxon>Bacillati</taxon>
        <taxon>Bacillota</taxon>
        <taxon>Bacilli</taxon>
        <taxon>Lactobacillales</taxon>
        <taxon>Streptococcaceae</taxon>
        <taxon>Streptococcus</taxon>
    </lineage>
</organism>
<evidence type="ECO:0000313" key="6">
    <source>
        <dbReference type="EMBL" id="BAM95110.1"/>
    </source>
</evidence>
<feature type="transmembrane region" description="Helical" evidence="5">
    <location>
        <begin position="382"/>
        <end position="404"/>
    </location>
</feature>
<gene>
    <name evidence="6" type="primary">cps32L</name>
</gene>
<sequence>MESIKKNLIYNIIYQILIIILPLITAPYISRALGPTALGIYSYTYSIANYFLLVAMLGISTYGNRQIASTRDNTRKMSKTFFEIYSVQFTTFSIAIIIFLSYIVFFAKDNKIILFIQVLYILSGLLDISWLFFGLEKFKVTVSRNLILKLLTVFAVFVFVNNPEDLWKYALIMSAGTLISQSYLWFYIKGIVKFEKVYMVDILGHIKPILILFIPVISYSIYKVMDKIMLGSLTSYDQVGYYQNSEKIISIPMGVITALGTVMLPRMSNIVSKGDKSKEKSYISLSIKLVTIIGVAIGFGIIGTSDILAIVFFGKDYSASGSIMSLLSLTILSISWANVMRTQYLIPNNFDRVYVSSSMLGAVINFIVNITLIPVFQANGAAIGTIFAETSVMLVQLIFCTKYIPISKYIFQTIPFIVNGLIMMVVVNLVGNYLGISLFTLIVQIIIGGLLYVSLTVFYLYIVKDDLLYLLLKQVKL</sequence>
<feature type="transmembrane region" description="Helical" evidence="5">
    <location>
        <begin position="353"/>
        <end position="376"/>
    </location>
</feature>
<feature type="transmembrane region" description="Helical" evidence="5">
    <location>
        <begin position="198"/>
        <end position="222"/>
    </location>
</feature>
<feature type="transmembrane region" description="Helical" evidence="5">
    <location>
        <begin position="319"/>
        <end position="341"/>
    </location>
</feature>
<dbReference type="PANTHER" id="PTHR43424:SF1">
    <property type="entry name" value="LOCUS PUTATIVE PROTEIN 1-RELATED"/>
    <property type="match status" value="1"/>
</dbReference>
<dbReference type="GO" id="GO:0016020">
    <property type="term" value="C:membrane"/>
    <property type="evidence" value="ECO:0007669"/>
    <property type="project" value="UniProtKB-SubCell"/>
</dbReference>
<feature type="transmembrane region" description="Helical" evidence="5">
    <location>
        <begin position="166"/>
        <end position="186"/>
    </location>
</feature>
<keyword evidence="2 5" id="KW-0812">Transmembrane</keyword>
<name>M1VE38_STRSU</name>
<comment type="subcellular location">
    <subcellularLocation>
        <location evidence="1">Membrane</location>
        <topology evidence="1">Multi-pass membrane protein</topology>
    </subcellularLocation>
</comment>
<evidence type="ECO:0000256" key="1">
    <source>
        <dbReference type="ARBA" id="ARBA00004141"/>
    </source>
</evidence>
<feature type="transmembrane region" description="Helical" evidence="5">
    <location>
        <begin position="441"/>
        <end position="463"/>
    </location>
</feature>
<dbReference type="EMBL" id="AB737836">
    <property type="protein sequence ID" value="BAM95110.1"/>
    <property type="molecule type" value="Genomic_DNA"/>
</dbReference>
<feature type="transmembrane region" description="Helical" evidence="5">
    <location>
        <begin position="142"/>
        <end position="160"/>
    </location>
</feature>
<feature type="transmembrane region" description="Helical" evidence="5">
    <location>
        <begin position="112"/>
        <end position="135"/>
    </location>
</feature>
<reference evidence="6" key="1">
    <citation type="journal article" date="2013" name="Appl. Environ. Microbiol.">
        <title>Genetic analysis of capsular polysaccharide synthesis gene clusters from all serotypes of Streptococcus suis: potential mechanisms for generation of capsular variation.</title>
        <authorList>
            <person name="Okura M."/>
            <person name="Takamatsu D."/>
            <person name="Maruyama F."/>
            <person name="Nozawa T."/>
            <person name="Nakagawa I."/>
            <person name="Osaki M."/>
            <person name="Sekizaki T."/>
            <person name="Gottschalk M."/>
            <person name="Kumagai Y."/>
            <person name="Hamada S."/>
        </authorList>
    </citation>
    <scope>NUCLEOTIDE SEQUENCE</scope>
    <source>
        <strain evidence="6">EA1172.91</strain>
    </source>
</reference>
<dbReference type="InterPro" id="IPR002797">
    <property type="entry name" value="Polysacc_synth"/>
</dbReference>
<feature type="transmembrane region" description="Helical" evidence="5">
    <location>
        <begin position="416"/>
        <end position="435"/>
    </location>
</feature>
<feature type="transmembrane region" description="Helical" evidence="5">
    <location>
        <begin position="12"/>
        <end position="30"/>
    </location>
</feature>
<feature type="transmembrane region" description="Helical" evidence="5">
    <location>
        <begin position="84"/>
        <end position="106"/>
    </location>
</feature>
<dbReference type="PANTHER" id="PTHR43424">
    <property type="entry name" value="LOCUS PUTATIVE PROTEIN 1-RELATED"/>
    <property type="match status" value="1"/>
</dbReference>
<feature type="transmembrane region" description="Helical" evidence="5">
    <location>
        <begin position="289"/>
        <end position="313"/>
    </location>
</feature>
<protein>
    <submittedName>
        <fullName evidence="6">Capsular polysaccharide repeat unit transporter</fullName>
    </submittedName>
</protein>
<accession>M1VE38</accession>
<feature type="transmembrane region" description="Helical" evidence="5">
    <location>
        <begin position="248"/>
        <end position="268"/>
    </location>
</feature>
<evidence type="ECO:0000256" key="4">
    <source>
        <dbReference type="ARBA" id="ARBA00023136"/>
    </source>
</evidence>
<feature type="transmembrane region" description="Helical" evidence="5">
    <location>
        <begin position="42"/>
        <end position="63"/>
    </location>
</feature>